<dbReference type="RefSeq" id="WP_162833935.1">
    <property type="nucleotide sequence ID" value="NZ_JAMDLY010000014.1"/>
</dbReference>
<reference evidence="2 5" key="3">
    <citation type="submission" date="2022-05" db="EMBL/GenBank/DDBJ databases">
        <title>Genome Sequencing of Bee-Associated Microbes.</title>
        <authorList>
            <person name="Dunlap C."/>
        </authorList>
    </citation>
    <scope>NUCLEOTIDE SEQUENCE [LARGE SCALE GENOMIC DNA]</scope>
    <source>
        <strain evidence="2 5">NRRL NRS-750</strain>
    </source>
</reference>
<dbReference type="Proteomes" id="UP001527090">
    <property type="component" value="Unassembled WGS sequence"/>
</dbReference>
<organism evidence="3 4">
    <name type="scientific">Paenibacillus alvei</name>
    <name type="common">Bacillus alvei</name>
    <dbReference type="NCBI Taxonomy" id="44250"/>
    <lineage>
        <taxon>Bacteria</taxon>
        <taxon>Bacillati</taxon>
        <taxon>Bacillota</taxon>
        <taxon>Bacilli</taxon>
        <taxon>Bacillales</taxon>
        <taxon>Paenibacillaceae</taxon>
        <taxon>Paenibacillus</taxon>
    </lineage>
</organism>
<dbReference type="EMBL" id="LS992241">
    <property type="protein sequence ID" value="SYX82621.1"/>
    <property type="molecule type" value="Genomic_DNA"/>
</dbReference>
<name>A0A383R7K0_PAEAL</name>
<evidence type="ECO:0000313" key="3">
    <source>
        <dbReference type="EMBL" id="SYX82621.1"/>
    </source>
</evidence>
<evidence type="ECO:0000313" key="2">
    <source>
        <dbReference type="EMBL" id="MCY9531017.1"/>
    </source>
</evidence>
<reference evidence="4" key="2">
    <citation type="submission" date="2018-08" db="EMBL/GenBank/DDBJ databases">
        <authorList>
            <person name="Chevrot R."/>
        </authorList>
    </citation>
    <scope>NUCLEOTIDE SEQUENCE [LARGE SCALE GENOMIC DNA]</scope>
</reference>
<accession>A0A383R7K0</accession>
<dbReference type="EMBL" id="JAMDLY010000014">
    <property type="protein sequence ID" value="MCY9531017.1"/>
    <property type="molecule type" value="Genomic_DNA"/>
</dbReference>
<protein>
    <submittedName>
        <fullName evidence="3">Uncharacterized protein</fullName>
    </submittedName>
</protein>
<feature type="transmembrane region" description="Helical" evidence="1">
    <location>
        <begin position="6"/>
        <end position="25"/>
    </location>
</feature>
<keyword evidence="5" id="KW-1185">Reference proteome</keyword>
<sequence>MDPILATVIAVVVMVVGMVLLLLYVTKKAYARKWDAEEPIDSTARQPNHSSNTD</sequence>
<evidence type="ECO:0000313" key="4">
    <source>
        <dbReference type="Proteomes" id="UP000304148"/>
    </source>
</evidence>
<proteinExistence type="predicted"/>
<evidence type="ECO:0000313" key="5">
    <source>
        <dbReference type="Proteomes" id="UP001527090"/>
    </source>
</evidence>
<dbReference type="Proteomes" id="UP000304148">
    <property type="component" value="Chromosome"/>
</dbReference>
<evidence type="ECO:0000256" key="1">
    <source>
        <dbReference type="SAM" id="Phobius"/>
    </source>
</evidence>
<gene>
    <name evidence="2" type="ORF">M5X04_17060</name>
    <name evidence="3" type="ORF">PBLR_11043</name>
</gene>
<reference evidence="3" key="1">
    <citation type="submission" date="2018-08" db="EMBL/GenBank/DDBJ databases">
        <authorList>
            <person name="Ferrada E.E."/>
            <person name="Latorre B.A."/>
        </authorList>
    </citation>
    <scope>NUCLEOTIDE SEQUENCE</scope>
    <source>
        <strain evidence="3">Paenibacillus B-LR1</strain>
    </source>
</reference>
<keyword evidence="1" id="KW-1133">Transmembrane helix</keyword>
<keyword evidence="1" id="KW-0472">Membrane</keyword>
<keyword evidence="1" id="KW-0812">Transmembrane</keyword>
<dbReference type="AlphaFoldDB" id="A0A383R7K0"/>